<evidence type="ECO:0000313" key="4">
    <source>
        <dbReference type="EMBL" id="AFI84043.1"/>
    </source>
</evidence>
<proteinExistence type="predicted"/>
<name>I1XI24_METNJ</name>
<dbReference type="PANTHER" id="PTHR47756:SF2">
    <property type="entry name" value="BLL6612 PROTEIN"/>
    <property type="match status" value="1"/>
</dbReference>
<dbReference type="InterPro" id="IPR013325">
    <property type="entry name" value="RNA_pol_sigma_r2"/>
</dbReference>
<dbReference type="InterPro" id="IPR036388">
    <property type="entry name" value="WH-like_DNA-bd_sf"/>
</dbReference>
<dbReference type="GO" id="GO:0016987">
    <property type="term" value="F:sigma factor activity"/>
    <property type="evidence" value="ECO:0007669"/>
    <property type="project" value="InterPro"/>
</dbReference>
<dbReference type="InterPro" id="IPR046531">
    <property type="entry name" value="DUF6596"/>
</dbReference>
<reference evidence="4 5" key="1">
    <citation type="journal article" date="2012" name="J. Bacteriol.">
        <title>Complete genome sequences of Methylophaga sp. strain JAM1 and Methylophaga sp. strain JAM7.</title>
        <authorList>
            <person name="Villeneuve C."/>
            <person name="Martineau C."/>
            <person name="Mauffrey F."/>
            <person name="Villemur R."/>
        </authorList>
    </citation>
    <scope>NUCLEOTIDE SEQUENCE [LARGE SCALE GENOMIC DNA]</scope>
    <source>
        <strain evidence="4 5">JAM1</strain>
    </source>
</reference>
<dbReference type="Pfam" id="PF04542">
    <property type="entry name" value="Sigma70_r2"/>
    <property type="match status" value="1"/>
</dbReference>
<dbReference type="Pfam" id="PF20239">
    <property type="entry name" value="DUF6596"/>
    <property type="match status" value="1"/>
</dbReference>
<dbReference type="HOGENOM" id="CLU_035311_1_0_6"/>
<dbReference type="STRING" id="754476.Q7A_1205"/>
<dbReference type="KEGG" id="mej:Q7A_1205"/>
<dbReference type="OrthoDB" id="9780299at2"/>
<dbReference type="InterPro" id="IPR014284">
    <property type="entry name" value="RNA_pol_sigma-70_dom"/>
</dbReference>
<keyword evidence="5" id="KW-1185">Reference proteome</keyword>
<dbReference type="SUPFAM" id="SSF88946">
    <property type="entry name" value="Sigma2 domain of RNA polymerase sigma factors"/>
    <property type="match status" value="1"/>
</dbReference>
<dbReference type="InterPro" id="IPR013324">
    <property type="entry name" value="RNA_pol_sigma_r3/r4-like"/>
</dbReference>
<dbReference type="PATRIC" id="fig|754476.3.peg.1189"/>
<dbReference type="eggNOG" id="COG4941">
    <property type="taxonomic scope" value="Bacteria"/>
</dbReference>
<dbReference type="AlphaFoldDB" id="I1XI24"/>
<dbReference type="InterPro" id="IPR013249">
    <property type="entry name" value="RNA_pol_sigma70_r4_t2"/>
</dbReference>
<dbReference type="Proteomes" id="UP000009144">
    <property type="component" value="Chromosome"/>
</dbReference>
<dbReference type="EMBL" id="CP003390">
    <property type="protein sequence ID" value="AFI84043.1"/>
    <property type="molecule type" value="Genomic_DNA"/>
</dbReference>
<protein>
    <submittedName>
        <fullName evidence="4">RNA polymerase</fullName>
    </submittedName>
</protein>
<feature type="domain" description="DUF6596" evidence="3">
    <location>
        <begin position="177"/>
        <end position="273"/>
    </location>
</feature>
<accession>I1XI24</accession>
<dbReference type="NCBIfam" id="TIGR02937">
    <property type="entry name" value="sigma70-ECF"/>
    <property type="match status" value="1"/>
</dbReference>
<gene>
    <name evidence="4" type="ordered locus">Q7A_1205</name>
</gene>
<evidence type="ECO:0000259" key="2">
    <source>
        <dbReference type="Pfam" id="PF08281"/>
    </source>
</evidence>
<dbReference type="GO" id="GO:0003677">
    <property type="term" value="F:DNA binding"/>
    <property type="evidence" value="ECO:0007669"/>
    <property type="project" value="InterPro"/>
</dbReference>
<evidence type="ECO:0000259" key="1">
    <source>
        <dbReference type="Pfam" id="PF04542"/>
    </source>
</evidence>
<feature type="domain" description="RNA polymerase sigma-70 region 2" evidence="1">
    <location>
        <begin position="10"/>
        <end position="76"/>
    </location>
</feature>
<organism evidence="4 5">
    <name type="scientific">Methylophaga nitratireducenticrescens</name>
    <dbReference type="NCBI Taxonomy" id="754476"/>
    <lineage>
        <taxon>Bacteria</taxon>
        <taxon>Pseudomonadati</taxon>
        <taxon>Pseudomonadota</taxon>
        <taxon>Gammaproteobacteria</taxon>
        <taxon>Thiotrichales</taxon>
        <taxon>Piscirickettsiaceae</taxon>
        <taxon>Methylophaga</taxon>
    </lineage>
</organism>
<evidence type="ECO:0000259" key="3">
    <source>
        <dbReference type="Pfam" id="PF20239"/>
    </source>
</evidence>
<dbReference type="RefSeq" id="WP_014706417.1">
    <property type="nucleotide sequence ID" value="NC_017857.3"/>
</dbReference>
<feature type="domain" description="RNA polymerase sigma factor 70 region 4 type 2" evidence="2">
    <location>
        <begin position="108"/>
        <end position="159"/>
    </location>
</feature>
<dbReference type="Gene3D" id="1.10.1740.10">
    <property type="match status" value="1"/>
</dbReference>
<dbReference type="SUPFAM" id="SSF88659">
    <property type="entry name" value="Sigma3 and sigma4 domains of RNA polymerase sigma factors"/>
    <property type="match status" value="1"/>
</dbReference>
<dbReference type="GO" id="GO:0006352">
    <property type="term" value="P:DNA-templated transcription initiation"/>
    <property type="evidence" value="ECO:0007669"/>
    <property type="project" value="InterPro"/>
</dbReference>
<dbReference type="Pfam" id="PF08281">
    <property type="entry name" value="Sigma70_r4_2"/>
    <property type="match status" value="1"/>
</dbReference>
<evidence type="ECO:0000313" key="5">
    <source>
        <dbReference type="Proteomes" id="UP000009144"/>
    </source>
</evidence>
<sequence>MKPDFFNQIYKSESRQILSTLIRLLGDFDLAEEAMHEAFAIAMKKWELDGVPENPRAWLISTARFKAIDQIRRQARFDYSLDTITDEQAAEETLLDEQQIEDDQLRLIFTCCHPALAEEARLALTLREICGITTEEVARAFLQKPTTIAQRIVRAKNKIREAGIPYEVPDADQLAERLQSVLQVIYLIFNEGYSASNGELLVKHDLASEAIRLGRLLTQLLPEAEVNGLLALMLLQDSRRHARVDSNGELITLEDQDRRLWDQQQIQQGCELVIQTLQTQHFGPFTLQAAIAAVHAEALSFDQTDWQQIVGLYDALMQFTDSPVVRLNQAVAIAMLQGPEAGLVIIEQLRVQGELNNYHLIYAAKADLCRRLQQFSTAKLAYQQALDLTQQGPEQRFLQRRLAELPI</sequence>
<dbReference type="PANTHER" id="PTHR47756">
    <property type="entry name" value="BLL6612 PROTEIN-RELATED"/>
    <property type="match status" value="1"/>
</dbReference>
<reference evidence="4 5" key="2">
    <citation type="journal article" date="2013" name="Int. J. Syst. Evol. Microbiol.">
        <title>Methylophaga nitratireducenticrescens sp. nov. and Methylophaga frappieri sp. nov., isolated from the biofilm of the methanol-fed denitrification system treating the seawater at the Montreal Biodome.</title>
        <authorList>
            <person name="Villeneuve C."/>
            <person name="Martineau C."/>
            <person name="Mauffrey F."/>
            <person name="Villemur R."/>
        </authorList>
    </citation>
    <scope>NUCLEOTIDE SEQUENCE [LARGE SCALE GENOMIC DNA]</scope>
    <source>
        <strain evidence="4 5">JAM1</strain>
    </source>
</reference>
<dbReference type="Gene3D" id="1.10.10.10">
    <property type="entry name" value="Winged helix-like DNA-binding domain superfamily/Winged helix DNA-binding domain"/>
    <property type="match status" value="1"/>
</dbReference>
<dbReference type="InterPro" id="IPR007627">
    <property type="entry name" value="RNA_pol_sigma70_r2"/>
</dbReference>